<reference evidence="2 3" key="1">
    <citation type="submission" date="2016-07" db="EMBL/GenBank/DDBJ databases">
        <title>Complete genome sequence of Altererythrobacter namhicola JCM 16345T, containing esterase-encoding genes.</title>
        <authorList>
            <person name="Cheng H."/>
            <person name="Wu Y.-H."/>
            <person name="Jian S.-L."/>
            <person name="Huo Y.-Y."/>
            <person name="Wang C.-S."/>
            <person name="Xu X.-W."/>
        </authorList>
    </citation>
    <scope>NUCLEOTIDE SEQUENCE [LARGE SCALE GENOMIC DNA]</scope>
    <source>
        <strain evidence="2 3">JCM 16345</strain>
    </source>
</reference>
<dbReference type="STRING" id="645517.A6F65_01250"/>
<accession>A0A1C7D7Y7</accession>
<protein>
    <submittedName>
        <fullName evidence="2">Gram-negative bacterial tonB protein</fullName>
    </submittedName>
</protein>
<organism evidence="2 3">
    <name type="scientific">Paraurantiacibacter namhicola</name>
    <dbReference type="NCBI Taxonomy" id="645517"/>
    <lineage>
        <taxon>Bacteria</taxon>
        <taxon>Pseudomonadati</taxon>
        <taxon>Pseudomonadota</taxon>
        <taxon>Alphaproteobacteria</taxon>
        <taxon>Sphingomonadales</taxon>
        <taxon>Erythrobacteraceae</taxon>
        <taxon>Paraurantiacibacter</taxon>
    </lineage>
</organism>
<dbReference type="AlphaFoldDB" id="A0A1C7D7Y7"/>
<dbReference type="InterPro" id="IPR037682">
    <property type="entry name" value="TonB_C"/>
</dbReference>
<dbReference type="Proteomes" id="UP000092698">
    <property type="component" value="Chromosome"/>
</dbReference>
<keyword evidence="3" id="KW-1185">Reference proteome</keyword>
<evidence type="ECO:0000313" key="3">
    <source>
        <dbReference type="Proteomes" id="UP000092698"/>
    </source>
</evidence>
<dbReference type="Gene3D" id="3.30.1150.10">
    <property type="match status" value="1"/>
</dbReference>
<dbReference type="KEGG" id="anh:A6F65_01250"/>
<gene>
    <name evidence="2" type="ORF">A6F65_01250</name>
</gene>
<feature type="domain" description="TonB C-terminal" evidence="1">
    <location>
        <begin position="206"/>
        <end position="282"/>
    </location>
</feature>
<dbReference type="OrthoDB" id="7585155at2"/>
<dbReference type="EMBL" id="CP016545">
    <property type="protein sequence ID" value="ANU07557.1"/>
    <property type="molecule type" value="Genomic_DNA"/>
</dbReference>
<proteinExistence type="predicted"/>
<evidence type="ECO:0000313" key="2">
    <source>
        <dbReference type="EMBL" id="ANU07557.1"/>
    </source>
</evidence>
<sequence>MSQPTGAKDKVLTLPATSAWNMHYDDDSCVLIRQFGEGDETAYLTMRRYGPGTRLQLVVTSKQRLGRQTEFEFKFDAEADWVETIGFDVEAESDFSGVFFTTRLFTIEPPEHLKDSTDVAAIDAFLESVDTVEAEIAAASRADRLHLRKAFRPEIILLTGNLQKPMEAMRACTDDLLRSWGYDVEEQKSLTRPPRLVNRLEIGKSLEYPKEMERKGIPAVLNLRLGVDENGNTLSCKLQLQLADPAFEADTCERIMQTAKFEPALDAEGRPVASYYLLSVNFMFNYKRSWQSRL</sequence>
<dbReference type="Pfam" id="PF03544">
    <property type="entry name" value="TonB_C"/>
    <property type="match status" value="1"/>
</dbReference>
<dbReference type="GO" id="GO:0055085">
    <property type="term" value="P:transmembrane transport"/>
    <property type="evidence" value="ECO:0007669"/>
    <property type="project" value="InterPro"/>
</dbReference>
<evidence type="ECO:0000259" key="1">
    <source>
        <dbReference type="Pfam" id="PF03544"/>
    </source>
</evidence>
<name>A0A1C7D7Y7_9SPHN</name>
<dbReference type="SUPFAM" id="SSF74653">
    <property type="entry name" value="TolA/TonB C-terminal domain"/>
    <property type="match status" value="1"/>
</dbReference>